<evidence type="ECO:0000313" key="4">
    <source>
        <dbReference type="Proteomes" id="UP000245119"/>
    </source>
</evidence>
<sequence>MEGRELVTSHKVMIKQPDGTIEQCLDVSLSNSAVVMTTHSSQAPSSSPSPQTSQKSNILLPQTTGSPGSEFVPLEIEPSRRRRRQAGNEMQDIFVNSTEDRDSTLRMDCDSYMCQIFQCSLPVLPRHAQAEINISIVFNSKLLPFSSKILNILYLSDSKVAEPSTPFFHRWTEPRSKNVDTVLRQVMSSHREINIWIIIGGVIGGLAALAIITVILRRLGFFRRADKLKLQRLKRESGYYDNRRRPPLNLTEQTAVEGK</sequence>
<dbReference type="Proteomes" id="UP000245119">
    <property type="component" value="Linkage Group LG5"/>
</dbReference>
<evidence type="ECO:0000256" key="2">
    <source>
        <dbReference type="SAM" id="Phobius"/>
    </source>
</evidence>
<dbReference type="STRING" id="400727.A0A2T7P920"/>
<accession>A0A2T7P920</accession>
<organism evidence="3 4">
    <name type="scientific">Pomacea canaliculata</name>
    <name type="common">Golden apple snail</name>
    <dbReference type="NCBI Taxonomy" id="400727"/>
    <lineage>
        <taxon>Eukaryota</taxon>
        <taxon>Metazoa</taxon>
        <taxon>Spiralia</taxon>
        <taxon>Lophotrochozoa</taxon>
        <taxon>Mollusca</taxon>
        <taxon>Gastropoda</taxon>
        <taxon>Caenogastropoda</taxon>
        <taxon>Architaenioglossa</taxon>
        <taxon>Ampullarioidea</taxon>
        <taxon>Ampullariidae</taxon>
        <taxon>Pomacea</taxon>
    </lineage>
</organism>
<comment type="caution">
    <text evidence="3">The sequence shown here is derived from an EMBL/GenBank/DDBJ whole genome shotgun (WGS) entry which is preliminary data.</text>
</comment>
<dbReference type="PANTHER" id="PTHR23220:SF122">
    <property type="entry name" value="INTEGRIN ALPHA-PS1"/>
    <property type="match status" value="1"/>
</dbReference>
<proteinExistence type="predicted"/>
<name>A0A2T7P920_POMCA</name>
<evidence type="ECO:0000256" key="1">
    <source>
        <dbReference type="SAM" id="MobiDB-lite"/>
    </source>
</evidence>
<dbReference type="OrthoDB" id="5317514at2759"/>
<feature type="compositionally biased region" description="Polar residues" evidence="1">
    <location>
        <begin position="57"/>
        <end position="67"/>
    </location>
</feature>
<reference evidence="3 4" key="1">
    <citation type="submission" date="2018-04" db="EMBL/GenBank/DDBJ databases">
        <title>The genome of golden apple snail Pomacea canaliculata provides insight into stress tolerance and invasive adaptation.</title>
        <authorList>
            <person name="Liu C."/>
            <person name="Liu B."/>
            <person name="Ren Y."/>
            <person name="Zhang Y."/>
            <person name="Wang H."/>
            <person name="Li S."/>
            <person name="Jiang F."/>
            <person name="Yin L."/>
            <person name="Zhang G."/>
            <person name="Qian W."/>
            <person name="Fan W."/>
        </authorList>
    </citation>
    <scope>NUCLEOTIDE SEQUENCE [LARGE SCALE GENOMIC DNA]</scope>
    <source>
        <strain evidence="3">SZHN2017</strain>
        <tissue evidence="3">Muscle</tissue>
    </source>
</reference>
<evidence type="ECO:0000313" key="3">
    <source>
        <dbReference type="EMBL" id="PVD29909.1"/>
    </source>
</evidence>
<feature type="region of interest" description="Disordered" evidence="1">
    <location>
        <begin position="78"/>
        <end position="97"/>
    </location>
</feature>
<dbReference type="AlphaFoldDB" id="A0A2T7P920"/>
<keyword evidence="4" id="KW-1185">Reference proteome</keyword>
<dbReference type="PANTHER" id="PTHR23220">
    <property type="entry name" value="INTEGRIN ALPHA"/>
    <property type="match status" value="1"/>
</dbReference>
<protein>
    <recommendedName>
        <fullName evidence="5">Integrin alpha-2 domain-containing protein</fullName>
    </recommendedName>
</protein>
<keyword evidence="2" id="KW-0812">Transmembrane</keyword>
<evidence type="ECO:0008006" key="5">
    <source>
        <dbReference type="Google" id="ProtNLM"/>
    </source>
</evidence>
<dbReference type="Gene3D" id="1.20.5.930">
    <property type="entry name" value="Bicelle-embedded integrin alpha(iib) transmembrane segment"/>
    <property type="match status" value="1"/>
</dbReference>
<dbReference type="GO" id="GO:0098609">
    <property type="term" value="P:cell-cell adhesion"/>
    <property type="evidence" value="ECO:0007669"/>
    <property type="project" value="TreeGrafter"/>
</dbReference>
<gene>
    <name evidence="3" type="ORF">C0Q70_09166</name>
</gene>
<feature type="compositionally biased region" description="Low complexity" evidence="1">
    <location>
        <begin position="37"/>
        <end position="56"/>
    </location>
</feature>
<dbReference type="GO" id="GO:0007160">
    <property type="term" value="P:cell-matrix adhesion"/>
    <property type="evidence" value="ECO:0007669"/>
    <property type="project" value="TreeGrafter"/>
</dbReference>
<keyword evidence="2" id="KW-1133">Transmembrane helix</keyword>
<dbReference type="GO" id="GO:0005178">
    <property type="term" value="F:integrin binding"/>
    <property type="evidence" value="ECO:0007669"/>
    <property type="project" value="TreeGrafter"/>
</dbReference>
<dbReference type="EMBL" id="PZQS01000005">
    <property type="protein sequence ID" value="PVD29909.1"/>
    <property type="molecule type" value="Genomic_DNA"/>
</dbReference>
<dbReference type="GO" id="GO:0007229">
    <property type="term" value="P:integrin-mediated signaling pathway"/>
    <property type="evidence" value="ECO:0007669"/>
    <property type="project" value="TreeGrafter"/>
</dbReference>
<dbReference type="GO" id="GO:0033627">
    <property type="term" value="P:cell adhesion mediated by integrin"/>
    <property type="evidence" value="ECO:0007669"/>
    <property type="project" value="TreeGrafter"/>
</dbReference>
<keyword evidence="2" id="KW-0472">Membrane</keyword>
<feature type="transmembrane region" description="Helical" evidence="2">
    <location>
        <begin position="193"/>
        <end position="216"/>
    </location>
</feature>
<dbReference type="GO" id="GO:0009897">
    <property type="term" value="C:external side of plasma membrane"/>
    <property type="evidence" value="ECO:0007669"/>
    <property type="project" value="TreeGrafter"/>
</dbReference>
<dbReference type="GO" id="GO:0008305">
    <property type="term" value="C:integrin complex"/>
    <property type="evidence" value="ECO:0007669"/>
    <property type="project" value="TreeGrafter"/>
</dbReference>
<feature type="region of interest" description="Disordered" evidence="1">
    <location>
        <begin position="36"/>
        <end position="72"/>
    </location>
</feature>